<dbReference type="Proteomes" id="UP000003160">
    <property type="component" value="Unassembled WGS sequence"/>
</dbReference>
<feature type="region of interest" description="Disordered" evidence="1">
    <location>
        <begin position="184"/>
        <end position="220"/>
    </location>
</feature>
<proteinExistence type="predicted"/>
<name>D1Q0A8_9BACT</name>
<feature type="compositionally biased region" description="Basic and acidic residues" evidence="1">
    <location>
        <begin position="187"/>
        <end position="199"/>
    </location>
</feature>
<feature type="compositionally biased region" description="Basic and acidic residues" evidence="1">
    <location>
        <begin position="206"/>
        <end position="220"/>
    </location>
</feature>
<accession>D1Q0A8</accession>
<gene>
    <name evidence="2" type="ORF">HMPREF0645_2643</name>
</gene>
<comment type="caution">
    <text evidence="2">The sequence shown here is derived from an EMBL/GenBank/DDBJ whole genome shotgun (WGS) entry which is preliminary data.</text>
</comment>
<reference evidence="2 3" key="1">
    <citation type="submission" date="2009-10" db="EMBL/GenBank/DDBJ databases">
        <authorList>
            <person name="Qin X."/>
            <person name="Bachman B."/>
            <person name="Battles P."/>
            <person name="Bell A."/>
            <person name="Bess C."/>
            <person name="Bickham C."/>
            <person name="Chaboub L."/>
            <person name="Chen D."/>
            <person name="Coyle M."/>
            <person name="Deiros D.R."/>
            <person name="Dinh H."/>
            <person name="Forbes L."/>
            <person name="Fowler G."/>
            <person name="Francisco L."/>
            <person name="Fu Q."/>
            <person name="Gubbala S."/>
            <person name="Hale W."/>
            <person name="Han Y."/>
            <person name="Hemphill L."/>
            <person name="Highlander S.K."/>
            <person name="Hirani K."/>
            <person name="Hogues M."/>
            <person name="Jackson L."/>
            <person name="Jakkamsetti A."/>
            <person name="Javaid M."/>
            <person name="Jiang H."/>
            <person name="Korchina V."/>
            <person name="Kovar C."/>
            <person name="Lara F."/>
            <person name="Lee S."/>
            <person name="Mata R."/>
            <person name="Mathew T."/>
            <person name="Moen C."/>
            <person name="Morales K."/>
            <person name="Munidasa M."/>
            <person name="Nazareth L."/>
            <person name="Ngo R."/>
            <person name="Nguyen L."/>
            <person name="Okwuonu G."/>
            <person name="Ongeri F."/>
            <person name="Patil S."/>
            <person name="Petrosino J."/>
            <person name="Pham C."/>
            <person name="Pham P."/>
            <person name="Pu L.-L."/>
            <person name="Puazo M."/>
            <person name="Raj R."/>
            <person name="Reid J."/>
            <person name="Rouhana J."/>
            <person name="Saada N."/>
            <person name="Shang Y."/>
            <person name="Simmons D."/>
            <person name="Thornton R."/>
            <person name="Warren J."/>
            <person name="Weissenberger G."/>
            <person name="Zhang J."/>
            <person name="Zhang L."/>
            <person name="Zhou C."/>
            <person name="Zhu D."/>
            <person name="Muzny D."/>
            <person name="Worley K."/>
            <person name="Gibbs R."/>
        </authorList>
    </citation>
    <scope>NUCLEOTIDE SEQUENCE [LARGE SCALE GENOMIC DNA]</scope>
    <source>
        <strain evidence="2 3">DSM 17361</strain>
    </source>
</reference>
<evidence type="ECO:0000256" key="1">
    <source>
        <dbReference type="SAM" id="MobiDB-lite"/>
    </source>
</evidence>
<organism evidence="2 3">
    <name type="scientific">Hallella bergensis DSM 17361</name>
    <dbReference type="NCBI Taxonomy" id="585502"/>
    <lineage>
        <taxon>Bacteria</taxon>
        <taxon>Pseudomonadati</taxon>
        <taxon>Bacteroidota</taxon>
        <taxon>Bacteroidia</taxon>
        <taxon>Bacteroidales</taxon>
        <taxon>Prevotellaceae</taxon>
        <taxon>Hallella</taxon>
    </lineage>
</organism>
<dbReference type="EMBL" id="ACKS01000108">
    <property type="protein sequence ID" value="EFA42893.1"/>
    <property type="molecule type" value="Genomic_DNA"/>
</dbReference>
<dbReference type="RefSeq" id="WP_007175038.1">
    <property type="nucleotide sequence ID" value="NZ_GG704783.1"/>
</dbReference>
<feature type="region of interest" description="Disordered" evidence="1">
    <location>
        <begin position="76"/>
        <end position="106"/>
    </location>
</feature>
<keyword evidence="3" id="KW-1185">Reference proteome</keyword>
<dbReference type="AlphaFoldDB" id="D1Q0A8"/>
<evidence type="ECO:0000313" key="2">
    <source>
        <dbReference type="EMBL" id="EFA42893.1"/>
    </source>
</evidence>
<evidence type="ECO:0000313" key="3">
    <source>
        <dbReference type="Proteomes" id="UP000003160"/>
    </source>
</evidence>
<feature type="compositionally biased region" description="Basic and acidic residues" evidence="1">
    <location>
        <begin position="76"/>
        <end position="88"/>
    </location>
</feature>
<sequence length="220" mass="24488">MNIYEQILAGLKTKFQGVEDATLQRIASKKSEGVTDESKVNSIVEGISFQDVLTSYGDYRADGAQKTAISNYEKKHNIKDGKPIEETKPQQSQTPAPTPQPKPAEEVPAWAQRLIDSNNTLRDKLAAMEAKTKADTRSQQIENVAKSFGIPKFAYEGKQIAEDADLNQYFTDLKQEMQNSGFQFAKSPEEGNGGHKDEMDSVLEGINKRTEAIKTENEKK</sequence>
<dbReference type="HOGENOM" id="CLU_106167_0_0_10"/>
<dbReference type="eggNOG" id="ENOG50308IB">
    <property type="taxonomic scope" value="Bacteria"/>
</dbReference>
<protein>
    <submittedName>
        <fullName evidence="2">Uncharacterized protein</fullName>
    </submittedName>
</protein>
<dbReference type="OrthoDB" id="665785at2"/>